<evidence type="ECO:0000259" key="5">
    <source>
        <dbReference type="Pfam" id="PF20147"/>
    </source>
</evidence>
<dbReference type="EMBL" id="KV442117">
    <property type="protein sequence ID" value="OAQ23506.1"/>
    <property type="molecule type" value="Genomic_DNA"/>
</dbReference>
<reference evidence="6 7" key="1">
    <citation type="submission" date="2016-05" db="EMBL/GenBank/DDBJ databases">
        <title>Genome sequencing reveals origins of a unique bacterial endosymbiosis in the earliest lineages of terrestrial Fungi.</title>
        <authorList>
            <consortium name="DOE Joint Genome Institute"/>
            <person name="Uehling J."/>
            <person name="Gryganskyi A."/>
            <person name="Hameed K."/>
            <person name="Tschaplinski T."/>
            <person name="Misztal P."/>
            <person name="Wu S."/>
            <person name="Desiro A."/>
            <person name="Vande Pol N."/>
            <person name="Du Z.-Y."/>
            <person name="Zienkiewicz A."/>
            <person name="Zienkiewicz K."/>
            <person name="Morin E."/>
            <person name="Tisserant E."/>
            <person name="Splivallo R."/>
            <person name="Hainaut M."/>
            <person name="Henrissat B."/>
            <person name="Ohm R."/>
            <person name="Kuo A."/>
            <person name="Yan J."/>
            <person name="Lipzen A."/>
            <person name="Nolan M."/>
            <person name="Labutti K."/>
            <person name="Barry K."/>
            <person name="Goldstein A."/>
            <person name="Labbe J."/>
            <person name="Schadt C."/>
            <person name="Tuskan G."/>
            <person name="Grigoriev I."/>
            <person name="Martin F."/>
            <person name="Vilgalys R."/>
            <person name="Bonito G."/>
        </authorList>
    </citation>
    <scope>NUCLEOTIDE SEQUENCE [LARGE SCALE GENOMIC DNA]</scope>
    <source>
        <strain evidence="6 7">AG-77</strain>
    </source>
</reference>
<dbReference type="GO" id="GO:0005576">
    <property type="term" value="C:extracellular region"/>
    <property type="evidence" value="ECO:0007669"/>
    <property type="project" value="UniProtKB-SubCell"/>
</dbReference>
<proteinExistence type="predicted"/>
<evidence type="ECO:0000256" key="2">
    <source>
        <dbReference type="ARBA" id="ARBA00004613"/>
    </source>
</evidence>
<comment type="subcellular location">
    <subcellularLocation>
        <location evidence="1">Host cell</location>
    </subcellularLocation>
    <subcellularLocation>
        <location evidence="2">Secreted</location>
    </subcellularLocation>
</comment>
<dbReference type="Proteomes" id="UP000078512">
    <property type="component" value="Unassembled WGS sequence"/>
</dbReference>
<evidence type="ECO:0000256" key="3">
    <source>
        <dbReference type="ARBA" id="ARBA00022525"/>
    </source>
</evidence>
<protein>
    <recommendedName>
        <fullName evidence="5">Crinkler effector protein N-terminal domain-containing protein</fullName>
    </recommendedName>
</protein>
<keyword evidence="7" id="KW-1185">Reference proteome</keyword>
<evidence type="ECO:0000256" key="1">
    <source>
        <dbReference type="ARBA" id="ARBA00004340"/>
    </source>
</evidence>
<dbReference type="AlphaFoldDB" id="A0A197JG79"/>
<dbReference type="Pfam" id="PF20147">
    <property type="entry name" value="Crinkler"/>
    <property type="match status" value="1"/>
</dbReference>
<evidence type="ECO:0000313" key="6">
    <source>
        <dbReference type="EMBL" id="OAQ23506.1"/>
    </source>
</evidence>
<sequence>MPSPLSCIHCLRHRYTLLLHCLCHYSPFLFGSSFFRFISRPTFFIIPHLSSLLHPSPHFHLSFPRMLRNTMTDKRMNILYHADGEATSSAFSIKIRSNDIVYDPKAHIKAKKTAEFDDIAHSLASQTIIAHAPILARASTPNPGFLFDNSRSGTPLTDRRQQESAVDLEETESLDNVTDQY</sequence>
<dbReference type="GO" id="GO:0043657">
    <property type="term" value="C:host cell"/>
    <property type="evidence" value="ECO:0007669"/>
    <property type="project" value="UniProtKB-SubCell"/>
</dbReference>
<keyword evidence="3" id="KW-0964">Secreted</keyword>
<accession>A0A197JG79</accession>
<dbReference type="InterPro" id="IPR045379">
    <property type="entry name" value="Crinkler_N"/>
</dbReference>
<name>A0A197JG79_9FUNG</name>
<gene>
    <name evidence="6" type="ORF">K457DRAFT_36532</name>
</gene>
<evidence type="ECO:0000256" key="4">
    <source>
        <dbReference type="SAM" id="MobiDB-lite"/>
    </source>
</evidence>
<feature type="region of interest" description="Disordered" evidence="4">
    <location>
        <begin position="146"/>
        <end position="181"/>
    </location>
</feature>
<organism evidence="6 7">
    <name type="scientific">Linnemannia elongata AG-77</name>
    <dbReference type="NCBI Taxonomy" id="1314771"/>
    <lineage>
        <taxon>Eukaryota</taxon>
        <taxon>Fungi</taxon>
        <taxon>Fungi incertae sedis</taxon>
        <taxon>Mucoromycota</taxon>
        <taxon>Mortierellomycotina</taxon>
        <taxon>Mortierellomycetes</taxon>
        <taxon>Mortierellales</taxon>
        <taxon>Mortierellaceae</taxon>
        <taxon>Linnemannia</taxon>
    </lineage>
</organism>
<evidence type="ECO:0000313" key="7">
    <source>
        <dbReference type="Proteomes" id="UP000078512"/>
    </source>
</evidence>
<feature type="domain" description="Crinkler effector protein N-terminal" evidence="5">
    <location>
        <begin position="82"/>
        <end position="123"/>
    </location>
</feature>